<feature type="transmembrane region" description="Helical" evidence="1">
    <location>
        <begin position="44"/>
        <end position="60"/>
    </location>
</feature>
<comment type="caution">
    <text evidence="2">The sequence shown here is derived from an EMBL/GenBank/DDBJ whole genome shotgun (WGS) entry which is preliminary data.</text>
</comment>
<reference evidence="2" key="1">
    <citation type="submission" date="2022-03" db="EMBL/GenBank/DDBJ databases">
        <authorList>
            <person name="Sayadi A."/>
        </authorList>
    </citation>
    <scope>NUCLEOTIDE SEQUENCE</scope>
</reference>
<keyword evidence="1" id="KW-1133">Transmembrane helix</keyword>
<accession>A0A9P0LR45</accession>
<name>A0A9P0LR45_ACAOB</name>
<organism evidence="2 3">
    <name type="scientific">Acanthoscelides obtectus</name>
    <name type="common">Bean weevil</name>
    <name type="synonym">Bruchus obtectus</name>
    <dbReference type="NCBI Taxonomy" id="200917"/>
    <lineage>
        <taxon>Eukaryota</taxon>
        <taxon>Metazoa</taxon>
        <taxon>Ecdysozoa</taxon>
        <taxon>Arthropoda</taxon>
        <taxon>Hexapoda</taxon>
        <taxon>Insecta</taxon>
        <taxon>Pterygota</taxon>
        <taxon>Neoptera</taxon>
        <taxon>Endopterygota</taxon>
        <taxon>Coleoptera</taxon>
        <taxon>Polyphaga</taxon>
        <taxon>Cucujiformia</taxon>
        <taxon>Chrysomeloidea</taxon>
        <taxon>Chrysomelidae</taxon>
        <taxon>Bruchinae</taxon>
        <taxon>Bruchini</taxon>
        <taxon>Acanthoscelides</taxon>
    </lineage>
</organism>
<sequence>MRLSSSITFSMIMKESFNDNWVVSSSIIAFANNIFLKVYGTPVVLTYSMVCLIVPWSCIYKNKIHF</sequence>
<gene>
    <name evidence="2" type="ORF">ACAOBT_LOCUS26294</name>
</gene>
<dbReference type="EMBL" id="CAKOFQ010007456">
    <property type="protein sequence ID" value="CAH2001599.1"/>
    <property type="molecule type" value="Genomic_DNA"/>
</dbReference>
<evidence type="ECO:0000313" key="3">
    <source>
        <dbReference type="Proteomes" id="UP001152888"/>
    </source>
</evidence>
<keyword evidence="3" id="KW-1185">Reference proteome</keyword>
<evidence type="ECO:0000256" key="1">
    <source>
        <dbReference type="SAM" id="Phobius"/>
    </source>
</evidence>
<keyword evidence="1" id="KW-0812">Transmembrane</keyword>
<dbReference type="AlphaFoldDB" id="A0A9P0LR45"/>
<keyword evidence="1" id="KW-0472">Membrane</keyword>
<evidence type="ECO:0000313" key="2">
    <source>
        <dbReference type="EMBL" id="CAH2001599.1"/>
    </source>
</evidence>
<protein>
    <submittedName>
        <fullName evidence="2">Uncharacterized protein</fullName>
    </submittedName>
</protein>
<proteinExistence type="predicted"/>
<dbReference type="Proteomes" id="UP001152888">
    <property type="component" value="Unassembled WGS sequence"/>
</dbReference>